<reference evidence="4" key="2">
    <citation type="submission" date="2019-09" db="UniProtKB">
        <authorList>
            <consortium name="WormBaseParasite"/>
        </authorList>
    </citation>
    <scope>IDENTIFICATION</scope>
</reference>
<dbReference type="WBParaSite" id="HPBE_0001725401-mRNA-1">
    <property type="protein sequence ID" value="HPBE_0001725401-mRNA-1"/>
    <property type="gene ID" value="HPBE_0001725401"/>
</dbReference>
<dbReference type="Proteomes" id="UP000050761">
    <property type="component" value="Unassembled WGS sequence"/>
</dbReference>
<evidence type="ECO:0000313" key="2">
    <source>
        <dbReference type="EMBL" id="VDP08354.1"/>
    </source>
</evidence>
<keyword evidence="3" id="KW-1185">Reference proteome</keyword>
<evidence type="ECO:0000313" key="4">
    <source>
        <dbReference type="WBParaSite" id="HPBE_0001725401-mRNA-1"/>
    </source>
</evidence>
<feature type="region of interest" description="Disordered" evidence="1">
    <location>
        <begin position="75"/>
        <end position="99"/>
    </location>
</feature>
<evidence type="ECO:0000313" key="3">
    <source>
        <dbReference type="Proteomes" id="UP000050761"/>
    </source>
</evidence>
<name>A0A183G6D4_HELPZ</name>
<gene>
    <name evidence="2" type="ORF">HPBE_LOCUS17253</name>
</gene>
<proteinExistence type="predicted"/>
<accession>A0A183G6D4</accession>
<reference evidence="2 3" key="1">
    <citation type="submission" date="2018-11" db="EMBL/GenBank/DDBJ databases">
        <authorList>
            <consortium name="Pathogen Informatics"/>
        </authorList>
    </citation>
    <scope>NUCLEOTIDE SEQUENCE [LARGE SCALE GENOMIC DNA]</scope>
</reference>
<protein>
    <submittedName>
        <fullName evidence="4">RRM domain-containing protein</fullName>
    </submittedName>
</protein>
<feature type="region of interest" description="Disordered" evidence="1">
    <location>
        <begin position="1"/>
        <end position="31"/>
    </location>
</feature>
<accession>A0A3P8BRL3</accession>
<sequence length="121" mass="13256">MADLPKLPYLPVRSSSAPAKRKRCEGSPNCESSRRLRAIIQEGSLPTHVNHLLSENNRLKEISASQQRKIDALLASSNPAASQDRAPPAPEDDDPDRKRSVVISGLAESNSPALFRELFTI</sequence>
<organism evidence="3 4">
    <name type="scientific">Heligmosomoides polygyrus</name>
    <name type="common">Parasitic roundworm</name>
    <dbReference type="NCBI Taxonomy" id="6339"/>
    <lineage>
        <taxon>Eukaryota</taxon>
        <taxon>Metazoa</taxon>
        <taxon>Ecdysozoa</taxon>
        <taxon>Nematoda</taxon>
        <taxon>Chromadorea</taxon>
        <taxon>Rhabditida</taxon>
        <taxon>Rhabditina</taxon>
        <taxon>Rhabditomorpha</taxon>
        <taxon>Strongyloidea</taxon>
        <taxon>Heligmosomidae</taxon>
        <taxon>Heligmosomoides</taxon>
    </lineage>
</organism>
<dbReference type="EMBL" id="UZAH01029891">
    <property type="protein sequence ID" value="VDP08354.1"/>
    <property type="molecule type" value="Genomic_DNA"/>
</dbReference>
<evidence type="ECO:0000256" key="1">
    <source>
        <dbReference type="SAM" id="MobiDB-lite"/>
    </source>
</evidence>
<dbReference type="AlphaFoldDB" id="A0A183G6D4"/>